<sequence>MLRRLWYFVLCSLLICFVLPAGFVFGQNGDIPQPVRMGNAHGQVIAEQLPPPSNDTTPGTWFLGATPPDADLTKPPIVFVQGLNSQAQSWWDETFYHGMNDMYETAYNHGYRTAFVQLHDAGGNPSSPWDNGKLLARMLEEIYSHFRQKVNIVAHSKGGPDTQAALVHHGAFPYVHKVVTLGSPHHGSHLADLAYSWWAGWLAELLGQKSDATYSLQTGEMAKFREVTDNHPNAPKNTYYTAAGTNWGPTFSALWLGGVYLSSHGENDGLVNVWSTGLPYGHHLFTSDVDHDGIRTGTASFAKMDPVLRTMQVADSEKERNRQSSSVVVEPLTNHFVRGGPLVANQPKTVTIPADGSSDSMVFAVLTKSPHTEVKLISPSGKVYSETSSQFFQTTDKYFFKGAAIQLFQIKDRESGNWVMQMNSPQSDAYLLVATFPGSEELSVSLPVITDQLKLPLHVEWDHVKQWNPGQIRGTVKVIPPQAQTDRKSLNLETIPLTEAGKNRPELYAELKLETAGTYNLTIEIEGKTLDGKPFARTIIRSVHVEKATK</sequence>
<evidence type="ECO:0000313" key="1">
    <source>
        <dbReference type="EMBL" id="MBA4603047.1"/>
    </source>
</evidence>
<keyword evidence="2" id="KW-1185">Reference proteome</keyword>
<proteinExistence type="predicted"/>
<comment type="caution">
    <text evidence="1">The sequence shown here is derived from an EMBL/GenBank/DDBJ whole genome shotgun (WGS) entry which is preliminary data.</text>
</comment>
<accession>A0A7W1XTZ4</accession>
<organism evidence="1 2">
    <name type="scientific">Thermoactinomyces mirandus</name>
    <dbReference type="NCBI Taxonomy" id="2756294"/>
    <lineage>
        <taxon>Bacteria</taxon>
        <taxon>Bacillati</taxon>
        <taxon>Bacillota</taxon>
        <taxon>Bacilli</taxon>
        <taxon>Bacillales</taxon>
        <taxon>Thermoactinomycetaceae</taxon>
        <taxon>Thermoactinomyces</taxon>
    </lineage>
</organism>
<name>A0A7W1XTZ4_9BACL</name>
<dbReference type="Proteomes" id="UP000538292">
    <property type="component" value="Unassembled WGS sequence"/>
</dbReference>
<evidence type="ECO:0000313" key="2">
    <source>
        <dbReference type="Proteomes" id="UP000538292"/>
    </source>
</evidence>
<gene>
    <name evidence="1" type="ORF">H2C83_12105</name>
</gene>
<dbReference type="SUPFAM" id="SSF53474">
    <property type="entry name" value="alpha/beta-Hydrolases"/>
    <property type="match status" value="1"/>
</dbReference>
<dbReference type="Gene3D" id="3.40.50.1820">
    <property type="entry name" value="alpha/beta hydrolase"/>
    <property type="match status" value="1"/>
</dbReference>
<reference evidence="1 2" key="1">
    <citation type="submission" date="2020-07" db="EMBL/GenBank/DDBJ databases">
        <title>Thermoactinomyces phylogeny.</title>
        <authorList>
            <person name="Dunlap C."/>
        </authorList>
    </citation>
    <scope>NUCLEOTIDE SEQUENCE [LARGE SCALE GENOMIC DNA]</scope>
    <source>
        <strain evidence="1 2">AMNI-1</strain>
    </source>
</reference>
<protein>
    <submittedName>
        <fullName evidence="1">Uncharacterized protein</fullName>
    </submittedName>
</protein>
<dbReference type="EMBL" id="JACEOL010000038">
    <property type="protein sequence ID" value="MBA4603047.1"/>
    <property type="molecule type" value="Genomic_DNA"/>
</dbReference>
<dbReference type="InterPro" id="IPR029058">
    <property type="entry name" value="AB_hydrolase_fold"/>
</dbReference>
<dbReference type="RefSeq" id="WP_181741185.1">
    <property type="nucleotide sequence ID" value="NZ_JACEOL010000038.1"/>
</dbReference>
<dbReference type="AlphaFoldDB" id="A0A7W1XTZ4"/>